<dbReference type="GO" id="GO:0051015">
    <property type="term" value="F:actin filament binding"/>
    <property type="evidence" value="ECO:0007669"/>
    <property type="project" value="TreeGrafter"/>
</dbReference>
<dbReference type="GO" id="GO:0016459">
    <property type="term" value="C:myosin complex"/>
    <property type="evidence" value="ECO:0007669"/>
    <property type="project" value="UniProtKB-KW"/>
</dbReference>
<dbReference type="InterPro" id="IPR027417">
    <property type="entry name" value="P-loop_NTPase"/>
</dbReference>
<sequence>MDDQFSTFVYTKHENKLAVGKIIDIGNGKLTVEILNSMCAVEVNYNEVYPTEADQEKDVDDHCALMYLNEATLLQNCKRRYQRKLIYTYLAHILVSVNPYEVITDLYSLDNIRKYKNKSLGVLPPHVFAIADKAHRDMRRLNCSQAIVISGESGAGKTESQKHILRFYCENFGQLVIIEQRILEANPILEAFGNAKTTRNSNSSRFGKFFDVCGGFVEHYLLEKSRIISSNPKERNYHIFYYLLASQELHDDLHIYGDVQNFQYLKSGDSLSDEDIMNFKKQLENLIQALDRIGFSSKQRNDIFKVIAGILHLGNVNFEETKVNARGCEISNVSEQSLDYAAELLGLDSDELSINLTTRIMTTTKRGGGTVYSICLKPSEAENSKNSLTKAIYSRLFDEIVAAINRSIPFGDSVNYIGILDIAGFEYFEVNSFEQFCINYANEKMQHFFNERILKSEQQIYSEDSLEVGQVLYSDNLDCIELFESTNGLLNILDEESRLPKPTHNHFTETVHARLKNHPRLLIPRKSARKENRSLRDSDGFVVRHYADEVTYQSAQFLGKNHDTLHDSLFNLMHHTSNDLLKSLFTSNENSMPNKPSSTNLFKSRSVSHKFRSQLDLLLKKLRETQTHFVRCFKPNQDQVLENFEEFFVLKQLNAAGMPSVLSLMQAGYPSRLVFNELYAKYKPYISEIKELQRLDPRIFCQCLFKSLGFNDCDYKFGLTKVFFRAGKFAAFDQLLKQDQPSIQEFVSKTRSWLIRMRFKKVAWSVLAAIKIKNRIQFRVATIRRIQNWIKCNTVQNRITEKLMIIRKVILIQNGENELREVVSKLHKENQAIWTEKITDFIKRLDDFLDDIKKNVELADPSLLLKFQRFQIEFDKHLDDLKNQAEEDEKRRILELEARIQAEKEREEAERQSKLEAERIREEQRKIEEKRRQEEEEKCRQEALAEEEARQKEDVQDTPNTLTTLKYGELRKIINTSLACRLECHRRMRGYLAWKQKSMSKKGA</sequence>
<dbReference type="WBParaSite" id="ACRNAN_scaffold41.g28994.t1">
    <property type="protein sequence ID" value="ACRNAN_scaffold41.g28994.t1"/>
    <property type="gene ID" value="ACRNAN_scaffold41.g28994"/>
</dbReference>
<feature type="region of interest" description="Actin-binding" evidence="6">
    <location>
        <begin position="615"/>
        <end position="637"/>
    </location>
</feature>
<protein>
    <submittedName>
        <fullName evidence="10">Myosin motor domain-containing protein</fullName>
    </submittedName>
</protein>
<dbReference type="InterPro" id="IPR036961">
    <property type="entry name" value="Kinesin_motor_dom_sf"/>
</dbReference>
<evidence type="ECO:0000259" key="8">
    <source>
        <dbReference type="PROSITE" id="PS51456"/>
    </source>
</evidence>
<dbReference type="AlphaFoldDB" id="A0A914DW56"/>
<dbReference type="GO" id="GO:0005524">
    <property type="term" value="F:ATP binding"/>
    <property type="evidence" value="ECO:0007669"/>
    <property type="project" value="UniProtKB-UniRule"/>
</dbReference>
<keyword evidence="9" id="KW-1185">Reference proteome</keyword>
<organism evidence="9 10">
    <name type="scientific">Acrobeloides nanus</name>
    <dbReference type="NCBI Taxonomy" id="290746"/>
    <lineage>
        <taxon>Eukaryota</taxon>
        <taxon>Metazoa</taxon>
        <taxon>Ecdysozoa</taxon>
        <taxon>Nematoda</taxon>
        <taxon>Chromadorea</taxon>
        <taxon>Rhabditida</taxon>
        <taxon>Tylenchina</taxon>
        <taxon>Cephalobomorpha</taxon>
        <taxon>Cephaloboidea</taxon>
        <taxon>Cephalobidae</taxon>
        <taxon>Acrobeloides</taxon>
    </lineage>
</organism>
<accession>A0A914DW56</accession>
<reference evidence="10" key="1">
    <citation type="submission" date="2022-11" db="UniProtKB">
        <authorList>
            <consortium name="WormBaseParasite"/>
        </authorList>
    </citation>
    <scope>IDENTIFICATION</scope>
</reference>
<evidence type="ECO:0000256" key="5">
    <source>
        <dbReference type="ARBA" id="ARBA00023203"/>
    </source>
</evidence>
<evidence type="ECO:0000256" key="7">
    <source>
        <dbReference type="SAM" id="Coils"/>
    </source>
</evidence>
<dbReference type="Gene3D" id="3.30.70.1590">
    <property type="match status" value="1"/>
</dbReference>
<evidence type="ECO:0000313" key="10">
    <source>
        <dbReference type="WBParaSite" id="ACRNAN_scaffold41.g28994.t1"/>
    </source>
</evidence>
<dbReference type="Gene3D" id="1.20.120.720">
    <property type="entry name" value="Myosin VI head, motor domain, U50 subdomain"/>
    <property type="match status" value="1"/>
</dbReference>
<keyword evidence="2 6" id="KW-0067">ATP-binding</keyword>
<dbReference type="Pfam" id="PF21521">
    <property type="entry name" value="MYO6_lever"/>
    <property type="match status" value="1"/>
</dbReference>
<dbReference type="SUPFAM" id="SSF52540">
    <property type="entry name" value="P-loop containing nucleoside triphosphate hydrolases"/>
    <property type="match status" value="1"/>
</dbReference>
<evidence type="ECO:0000256" key="4">
    <source>
        <dbReference type="ARBA" id="ARBA00023175"/>
    </source>
</evidence>
<dbReference type="Gene3D" id="1.20.58.530">
    <property type="match status" value="1"/>
</dbReference>
<dbReference type="PANTHER" id="PTHR13140:SF745">
    <property type="entry name" value="UNCONVENTIONAL MYOSIN-VI"/>
    <property type="match status" value="1"/>
</dbReference>
<dbReference type="PRINTS" id="PR00193">
    <property type="entry name" value="MYOSINHEAVY"/>
</dbReference>
<evidence type="ECO:0000256" key="1">
    <source>
        <dbReference type="ARBA" id="ARBA00022741"/>
    </source>
</evidence>
<feature type="domain" description="Myosin motor" evidence="8">
    <location>
        <begin position="57"/>
        <end position="737"/>
    </location>
</feature>
<dbReference type="GO" id="GO:0030139">
    <property type="term" value="C:endocytic vesicle"/>
    <property type="evidence" value="ECO:0007669"/>
    <property type="project" value="TreeGrafter"/>
</dbReference>
<evidence type="ECO:0000313" key="9">
    <source>
        <dbReference type="Proteomes" id="UP000887540"/>
    </source>
</evidence>
<evidence type="ECO:0000256" key="3">
    <source>
        <dbReference type="ARBA" id="ARBA00023123"/>
    </source>
</evidence>
<keyword evidence="1 6" id="KW-0547">Nucleotide-binding</keyword>
<dbReference type="Pfam" id="PF00063">
    <property type="entry name" value="Myosin_head"/>
    <property type="match status" value="1"/>
</dbReference>
<dbReference type="Gene3D" id="6.10.220.10">
    <property type="match status" value="1"/>
</dbReference>
<evidence type="ECO:0000256" key="2">
    <source>
        <dbReference type="ARBA" id="ARBA00022840"/>
    </source>
</evidence>
<name>A0A914DW56_9BILA</name>
<dbReference type="GO" id="GO:0000146">
    <property type="term" value="F:microfilament motor activity"/>
    <property type="evidence" value="ECO:0007669"/>
    <property type="project" value="TreeGrafter"/>
</dbReference>
<dbReference type="InterPro" id="IPR049016">
    <property type="entry name" value="MYO6_lever"/>
</dbReference>
<keyword evidence="5 6" id="KW-0009">Actin-binding</keyword>
<dbReference type="Proteomes" id="UP000887540">
    <property type="component" value="Unplaced"/>
</dbReference>
<proteinExistence type="inferred from homology"/>
<dbReference type="GO" id="GO:0005886">
    <property type="term" value="C:plasma membrane"/>
    <property type="evidence" value="ECO:0007669"/>
    <property type="project" value="TreeGrafter"/>
</dbReference>
<dbReference type="PROSITE" id="PS51456">
    <property type="entry name" value="MYOSIN_MOTOR"/>
    <property type="match status" value="1"/>
</dbReference>
<keyword evidence="7" id="KW-0175">Coiled coil</keyword>
<dbReference type="Gene3D" id="3.40.850.10">
    <property type="entry name" value="Kinesin motor domain"/>
    <property type="match status" value="1"/>
</dbReference>
<comment type="similarity">
    <text evidence="6">Belongs to the TRAFAC class myosin-kinesin ATPase superfamily. Myosin family.</text>
</comment>
<dbReference type="SMART" id="SM00242">
    <property type="entry name" value="MYSc"/>
    <property type="match status" value="1"/>
</dbReference>
<keyword evidence="4 6" id="KW-0505">Motor protein</keyword>
<dbReference type="GO" id="GO:0007015">
    <property type="term" value="P:actin filament organization"/>
    <property type="evidence" value="ECO:0007669"/>
    <property type="project" value="TreeGrafter"/>
</dbReference>
<dbReference type="PANTHER" id="PTHR13140">
    <property type="entry name" value="MYOSIN"/>
    <property type="match status" value="1"/>
</dbReference>
<dbReference type="InterPro" id="IPR001609">
    <property type="entry name" value="Myosin_head_motor_dom-like"/>
</dbReference>
<feature type="binding site" evidence="6">
    <location>
        <begin position="151"/>
        <end position="158"/>
    </location>
    <ligand>
        <name>ATP</name>
        <dbReference type="ChEBI" id="CHEBI:30616"/>
    </ligand>
</feature>
<keyword evidence="3 6" id="KW-0518">Myosin</keyword>
<dbReference type="Gene3D" id="1.10.10.820">
    <property type="match status" value="1"/>
</dbReference>
<evidence type="ECO:0000256" key="6">
    <source>
        <dbReference type="PROSITE-ProRule" id="PRU00782"/>
    </source>
</evidence>
<dbReference type="GO" id="GO:0030048">
    <property type="term" value="P:actin filament-based movement"/>
    <property type="evidence" value="ECO:0007669"/>
    <property type="project" value="TreeGrafter"/>
</dbReference>
<feature type="coiled-coil region" evidence="7">
    <location>
        <begin position="886"/>
        <end position="952"/>
    </location>
</feature>